<accession>A0A4Y6PN73</accession>
<dbReference type="SMART" id="SM00460">
    <property type="entry name" value="TGc"/>
    <property type="match status" value="1"/>
</dbReference>
<keyword evidence="1" id="KW-1133">Transmembrane helix</keyword>
<dbReference type="RefSeq" id="WP_141196166.1">
    <property type="nucleotide sequence ID" value="NZ_CP041186.1"/>
</dbReference>
<dbReference type="EMBL" id="CP041186">
    <property type="protein sequence ID" value="QDG49669.1"/>
    <property type="molecule type" value="Genomic_DNA"/>
</dbReference>
<evidence type="ECO:0000259" key="2">
    <source>
        <dbReference type="SMART" id="SM00460"/>
    </source>
</evidence>
<dbReference type="InterPro" id="IPR021878">
    <property type="entry name" value="TgpA_N"/>
</dbReference>
<keyword evidence="1" id="KW-0472">Membrane</keyword>
<dbReference type="InterPro" id="IPR002931">
    <property type="entry name" value="Transglutaminase-like"/>
</dbReference>
<feature type="transmembrane region" description="Helical" evidence="1">
    <location>
        <begin position="177"/>
        <end position="200"/>
    </location>
</feature>
<organism evidence="3 4">
    <name type="scientific">Persicimonas caeni</name>
    <dbReference type="NCBI Taxonomy" id="2292766"/>
    <lineage>
        <taxon>Bacteria</taxon>
        <taxon>Deltaproteobacteria</taxon>
        <taxon>Bradymonadales</taxon>
        <taxon>Bradymonadaceae</taxon>
        <taxon>Persicimonas</taxon>
    </lineage>
</organism>
<feature type="transmembrane region" description="Helical" evidence="1">
    <location>
        <begin position="136"/>
        <end position="156"/>
    </location>
</feature>
<feature type="transmembrane region" description="Helical" evidence="1">
    <location>
        <begin position="88"/>
        <end position="105"/>
    </location>
</feature>
<dbReference type="Pfam" id="PF01841">
    <property type="entry name" value="Transglut_core"/>
    <property type="match status" value="1"/>
</dbReference>
<sequence>MNLALRKRLAGLHKLSIYAVIAIAFLCVLAGGGVGPLMAVVFAAGLLVSWFVDKAGLIDQSFGKWWNLLILGFVGVTALQLVATDESIISAAIRFVLLLTLVKFFGRFSHRDDLQIYALSFLIFASATAVNEGVTYGILFGFYVLAGTFSLALFHLNVELDDKPSVRGSGRTPFDRTYVMVLGAISVLIFVSSLMIFFVFPRVGLGFFVTQSREQTSVTGFSESVDLGSHGKIRDNPEVVMRVEFPEGRPNDYQTLHWRTMTFDRYDGTSWSRTLKETEKSLPRRQNGYQFNKVLGEWRAGFSAKAQPQVLQIYLEPIGTNLLPRLWPTGTVSFGNGDLRMPWNPNSGSLTVDAYGDLRHTVESEVGVPYSQTVLGKPDPVKLREQTFASRRRGPDPRYLQLPELSEEFYALVDEATAGARTPYEKAEAVMEHLGENFQYTTDLPPVDQGRPIESFVFETQRGHCEYFATTGVLMLRAAGVPARLVNGFLGGRWNGVGGYLSVRQGDAHSWVEIYVPNFGWTPIDPTPAADVLPMQPDPFTQWYRDSYDALRLNWMKWVIEYDLESQIELFKKAGQFFAPKPENLDRGDKEASKDRSFDLDGAYVLYLLGLFVLAALFWWLIRRWFGRESGVHALFERIERAGKAAGVARAPDEGPGAYLERLGRAFPPAARELAAFRQRYLAARFGGRSPGARQMQGLGELVAKIRKKLK</sequence>
<dbReference type="SUPFAM" id="SSF54001">
    <property type="entry name" value="Cysteine proteinases"/>
    <property type="match status" value="1"/>
</dbReference>
<keyword evidence="1" id="KW-0812">Transmembrane</keyword>
<dbReference type="Proteomes" id="UP000315995">
    <property type="component" value="Chromosome"/>
</dbReference>
<name>A0A4Y6PN73_PERCE</name>
<dbReference type="InterPro" id="IPR052901">
    <property type="entry name" value="Bact_TGase-like"/>
</dbReference>
<feature type="transmembrane region" description="Helical" evidence="1">
    <location>
        <begin position="37"/>
        <end position="53"/>
    </location>
</feature>
<evidence type="ECO:0000313" key="4">
    <source>
        <dbReference type="Proteomes" id="UP000315995"/>
    </source>
</evidence>
<dbReference type="InterPro" id="IPR038765">
    <property type="entry name" value="Papain-like_cys_pep_sf"/>
</dbReference>
<feature type="domain" description="Transglutaminase-like" evidence="2">
    <location>
        <begin position="457"/>
        <end position="528"/>
    </location>
</feature>
<dbReference type="AlphaFoldDB" id="A0A4Y6PN73"/>
<dbReference type="PANTHER" id="PTHR42736">
    <property type="entry name" value="PROTEIN-GLUTAMINE GAMMA-GLUTAMYLTRANSFERASE"/>
    <property type="match status" value="1"/>
</dbReference>
<reference evidence="3 4" key="1">
    <citation type="submission" date="2019-06" db="EMBL/GenBank/DDBJ databases">
        <title>Persicimonas caeni gen. nov., sp. nov., a predatory bacterium isolated from solar saltern.</title>
        <authorList>
            <person name="Wang S."/>
        </authorList>
    </citation>
    <scope>NUCLEOTIDE SEQUENCE [LARGE SCALE GENOMIC DNA]</scope>
    <source>
        <strain evidence="3 4">YN101</strain>
    </source>
</reference>
<accession>A0A5B8XZ47</accession>
<evidence type="ECO:0000256" key="1">
    <source>
        <dbReference type="SAM" id="Phobius"/>
    </source>
</evidence>
<feature type="transmembrane region" description="Helical" evidence="1">
    <location>
        <begin position="604"/>
        <end position="622"/>
    </location>
</feature>
<keyword evidence="4" id="KW-1185">Reference proteome</keyword>
<evidence type="ECO:0000313" key="3">
    <source>
        <dbReference type="EMBL" id="QDG49669.1"/>
    </source>
</evidence>
<feature type="transmembrane region" description="Helical" evidence="1">
    <location>
        <begin position="65"/>
        <end position="82"/>
    </location>
</feature>
<dbReference type="OrthoDB" id="9804872at2"/>
<dbReference type="Gene3D" id="3.10.620.30">
    <property type="match status" value="1"/>
</dbReference>
<dbReference type="Pfam" id="PF13559">
    <property type="entry name" value="DUF4129"/>
    <property type="match status" value="1"/>
</dbReference>
<protein>
    <submittedName>
        <fullName evidence="3">DUF3488 domain-containing protein</fullName>
    </submittedName>
</protein>
<gene>
    <name evidence="3" type="ORF">FIV42_02610</name>
</gene>
<dbReference type="Pfam" id="PF11992">
    <property type="entry name" value="TgpA_N"/>
    <property type="match status" value="1"/>
</dbReference>
<dbReference type="InterPro" id="IPR025403">
    <property type="entry name" value="TgpA-like_C"/>
</dbReference>
<feature type="transmembrane region" description="Helical" evidence="1">
    <location>
        <begin position="114"/>
        <end position="130"/>
    </location>
</feature>
<dbReference type="PANTHER" id="PTHR42736:SF1">
    <property type="entry name" value="PROTEIN-GLUTAMINE GAMMA-GLUTAMYLTRANSFERASE"/>
    <property type="match status" value="1"/>
</dbReference>
<proteinExistence type="predicted"/>